<comment type="cofactor">
    <cofactor evidence="1">
        <name>FAD</name>
        <dbReference type="ChEBI" id="CHEBI:57692"/>
    </cofactor>
</comment>
<evidence type="ECO:0000313" key="11">
    <source>
        <dbReference type="EMBL" id="QHN40899.1"/>
    </source>
</evidence>
<keyword evidence="3" id="KW-0274">FAD</keyword>
<gene>
    <name evidence="11" type="ORF">GII30_18580</name>
</gene>
<protein>
    <recommendedName>
        <fullName evidence="9">3-oxosteroid 1-dehydrogenase</fullName>
        <ecNumber evidence="8">1.3.99.4</ecNumber>
    </recommendedName>
</protein>
<proteinExistence type="inferred from homology"/>
<accession>A0A857LQE5</accession>
<evidence type="ECO:0000256" key="6">
    <source>
        <dbReference type="ARBA" id="ARBA00051951"/>
    </source>
</evidence>
<dbReference type="InterPro" id="IPR050315">
    <property type="entry name" value="FAD-oxidoreductase_2"/>
</dbReference>
<dbReference type="InterPro" id="IPR027477">
    <property type="entry name" value="Succ_DH/fumarate_Rdtase_cat_sf"/>
</dbReference>
<keyword evidence="2" id="KW-0285">Flavoprotein</keyword>
<comment type="catalytic activity">
    <reaction evidence="6">
        <text>a 3-oxosteroid + A = a 3-oxo-Delta(1)-steroid + AH2</text>
        <dbReference type="Rhea" id="RHEA:13329"/>
        <dbReference type="ChEBI" id="CHEBI:13193"/>
        <dbReference type="ChEBI" id="CHEBI:17499"/>
        <dbReference type="ChEBI" id="CHEBI:20156"/>
        <dbReference type="ChEBI" id="CHEBI:47788"/>
        <dbReference type="EC" id="1.3.99.4"/>
    </reaction>
</comment>
<comment type="similarity">
    <text evidence="7">Belongs to the FAD-dependent oxidoreductase 2 family. 3-oxosteroid dehydrogenase subfamily.</text>
</comment>
<evidence type="ECO:0000256" key="9">
    <source>
        <dbReference type="ARBA" id="ARBA00069709"/>
    </source>
</evidence>
<dbReference type="GO" id="GO:0047571">
    <property type="term" value="F:3-oxosteroid 1-dehydrogenase activity"/>
    <property type="evidence" value="ECO:0007669"/>
    <property type="project" value="UniProtKB-EC"/>
</dbReference>
<dbReference type="EMBL" id="CP045810">
    <property type="protein sequence ID" value="QHN40899.1"/>
    <property type="molecule type" value="Genomic_DNA"/>
</dbReference>
<dbReference type="FunFam" id="3.50.50.60:FF:000208">
    <property type="entry name" value="3-ketosteroid dehydrogenase"/>
    <property type="match status" value="1"/>
</dbReference>
<dbReference type="GO" id="GO:0008202">
    <property type="term" value="P:steroid metabolic process"/>
    <property type="evidence" value="ECO:0007669"/>
    <property type="project" value="UniProtKB-KW"/>
</dbReference>
<dbReference type="SUPFAM" id="SSF51905">
    <property type="entry name" value="FAD/NAD(P)-binding domain"/>
    <property type="match status" value="1"/>
</dbReference>
<feature type="domain" description="FAD-dependent oxidoreductase 2 FAD-binding" evidence="10">
    <location>
        <begin position="9"/>
        <end position="538"/>
    </location>
</feature>
<evidence type="ECO:0000256" key="1">
    <source>
        <dbReference type="ARBA" id="ARBA00001974"/>
    </source>
</evidence>
<evidence type="ECO:0000259" key="10">
    <source>
        <dbReference type="Pfam" id="PF00890"/>
    </source>
</evidence>
<dbReference type="RefSeq" id="WP_005182665.1">
    <property type="nucleotide sequence ID" value="NZ_CP045804.1"/>
</dbReference>
<evidence type="ECO:0000256" key="5">
    <source>
        <dbReference type="ARBA" id="ARBA00023221"/>
    </source>
</evidence>
<dbReference type="AlphaFoldDB" id="A0A857LQE5"/>
<sequence length="569" mass="60623">MPEWDHVTDFLVIGSGGGLVGALRAAALGLDVVVAEKSDMIGGSTGMSGGIIWLPDNPLMKREGVPDSLDDARAYFDSVVGKADECSPASSQARRETYVTAGNDMFTFLESEGVEFLRCEGYSDYYSGARGVVGGHARSRSVEAVAFDTRELGEQATLLRPPVAGNLTMYTYEAGYVSNLRTRVGMSVMARVMRRTVGGRLRGKKLVTNGAALIAHLLKALGRRGVPVWTKTSLEELVVTDGRVVGAVLIKGGKPIRVQARGGVLLAAGGFSRNQQMRDEFSADQPGRVEWTSANPGDTGEVLRLAMGLGAATDMMDEGWWMPSWLLADGTPSMTLSERCKPHSIIVDAHGNRFFNEAIAYQEAGQLMFAHEKKAGGALPSWLIIDSRHRSNYTFATASPGITPRKWIADGVMKKAATLDDLARQCGIDPVALARTVERFNGFAETGVDEDFYRGEGDHERYQGDVTHQPNACLGPISKAPFYAVAMYPGDIGTNGGLLCDEAGRVLNTDGAVIDGLYAAGNCTASVMGRKYLGAGATIGPSVIFSYVAAADAARQATAAGEPATETRQ</sequence>
<dbReference type="InterPro" id="IPR003953">
    <property type="entry name" value="FAD-dep_OxRdtase_2_FAD-bd"/>
</dbReference>
<keyword evidence="5" id="KW-0443">Lipid metabolism</keyword>
<dbReference type="PANTHER" id="PTHR43400">
    <property type="entry name" value="FUMARATE REDUCTASE"/>
    <property type="match status" value="1"/>
</dbReference>
<evidence type="ECO:0000256" key="3">
    <source>
        <dbReference type="ARBA" id="ARBA00022827"/>
    </source>
</evidence>
<dbReference type="PANTHER" id="PTHR43400:SF10">
    <property type="entry name" value="3-OXOSTEROID 1-DEHYDROGENASE"/>
    <property type="match status" value="1"/>
</dbReference>
<dbReference type="InterPro" id="IPR036188">
    <property type="entry name" value="FAD/NAD-bd_sf"/>
</dbReference>
<dbReference type="SUPFAM" id="SSF56425">
    <property type="entry name" value="Succinate dehydrogenase/fumarate reductase flavoprotein, catalytic domain"/>
    <property type="match status" value="1"/>
</dbReference>
<keyword evidence="5" id="KW-0753">Steroid metabolism</keyword>
<evidence type="ECO:0000256" key="2">
    <source>
        <dbReference type="ARBA" id="ARBA00022630"/>
    </source>
</evidence>
<organism evidence="11">
    <name type="scientific">Gordonia amarae</name>
    <dbReference type="NCBI Taxonomy" id="36821"/>
    <lineage>
        <taxon>Bacteria</taxon>
        <taxon>Bacillati</taxon>
        <taxon>Actinomycetota</taxon>
        <taxon>Actinomycetes</taxon>
        <taxon>Mycobacteriales</taxon>
        <taxon>Gordoniaceae</taxon>
        <taxon>Gordonia</taxon>
    </lineage>
</organism>
<name>A0A857LQE5_9ACTN</name>
<dbReference type="Gene3D" id="3.50.50.60">
    <property type="entry name" value="FAD/NAD(P)-binding domain"/>
    <property type="match status" value="2"/>
</dbReference>
<evidence type="ECO:0000256" key="7">
    <source>
        <dbReference type="ARBA" id="ARBA00061147"/>
    </source>
</evidence>
<dbReference type="Pfam" id="PF00890">
    <property type="entry name" value="FAD_binding_2"/>
    <property type="match status" value="1"/>
</dbReference>
<keyword evidence="4" id="KW-0560">Oxidoreductase</keyword>
<evidence type="ECO:0000256" key="8">
    <source>
        <dbReference type="ARBA" id="ARBA00066536"/>
    </source>
</evidence>
<evidence type="ECO:0000256" key="4">
    <source>
        <dbReference type="ARBA" id="ARBA00023002"/>
    </source>
</evidence>
<dbReference type="EC" id="1.3.99.4" evidence="8"/>
<reference evidence="11" key="1">
    <citation type="journal article" date="2021" name="Nat. Microbiol.">
        <title>Cocultivation of an ultrasmall environmental parasitic bacterium with lytic ability against bacteria associated with wastewater foams.</title>
        <authorList>
            <person name="Batinovic S."/>
            <person name="Rose J.J.A."/>
            <person name="Ratcliffe J."/>
            <person name="Seviour R.J."/>
            <person name="Petrovski S."/>
        </authorList>
    </citation>
    <scope>NUCLEOTIDE SEQUENCE</scope>
    <source>
        <strain evidence="11">CON44</strain>
    </source>
</reference>